<dbReference type="Proteomes" id="UP000243887">
    <property type="component" value="Unassembled WGS sequence"/>
</dbReference>
<keyword evidence="1" id="KW-0812">Transmembrane</keyword>
<evidence type="ECO:0000256" key="1">
    <source>
        <dbReference type="SAM" id="Phobius"/>
    </source>
</evidence>
<proteinExistence type="predicted"/>
<feature type="transmembrane region" description="Helical" evidence="1">
    <location>
        <begin position="77"/>
        <end position="96"/>
    </location>
</feature>
<dbReference type="AlphaFoldDB" id="A0A1I3L075"/>
<gene>
    <name evidence="2" type="ORF">SAMN04487893_101125</name>
</gene>
<dbReference type="PROSITE" id="PS51257">
    <property type="entry name" value="PROKAR_LIPOPROTEIN"/>
    <property type="match status" value="1"/>
</dbReference>
<reference evidence="3" key="1">
    <citation type="submission" date="2016-10" db="EMBL/GenBank/DDBJ databases">
        <authorList>
            <person name="Varghese N."/>
            <person name="Submissions S."/>
        </authorList>
    </citation>
    <scope>NUCLEOTIDE SEQUENCE [LARGE SCALE GENOMIC DNA]</scope>
    <source>
        <strain evidence="3">DSM 26542</strain>
    </source>
</reference>
<dbReference type="STRING" id="1150112.SAMN04487893_101125"/>
<sequence>MNYRRLLFVFASALLVLLTSCPIKSNLKTLIDIPLNSDVGLLQGSKVSSLTPSEVCAQIGDIDIHSSQKTSLDINDILPALFATITLLFLFNFGGLSRNTRHPLYTNSGKIRYSIPLFLEYRKLLIHQGSIL</sequence>
<organism evidence="2 3">
    <name type="scientific">Myroides guanonis</name>
    <dbReference type="NCBI Taxonomy" id="1150112"/>
    <lineage>
        <taxon>Bacteria</taxon>
        <taxon>Pseudomonadati</taxon>
        <taxon>Bacteroidota</taxon>
        <taxon>Flavobacteriia</taxon>
        <taxon>Flavobacteriales</taxon>
        <taxon>Flavobacteriaceae</taxon>
        <taxon>Myroides</taxon>
    </lineage>
</organism>
<keyword evidence="3" id="KW-1185">Reference proteome</keyword>
<evidence type="ECO:0000313" key="2">
    <source>
        <dbReference type="EMBL" id="SFI78064.1"/>
    </source>
</evidence>
<keyword evidence="1" id="KW-0472">Membrane</keyword>
<keyword evidence="1" id="KW-1133">Transmembrane helix</keyword>
<protein>
    <recommendedName>
        <fullName evidence="4">Lipoprotein</fullName>
    </recommendedName>
</protein>
<accession>A0A1I3L075</accession>
<evidence type="ECO:0000313" key="3">
    <source>
        <dbReference type="Proteomes" id="UP000243887"/>
    </source>
</evidence>
<dbReference type="EMBL" id="FORU01000001">
    <property type="protein sequence ID" value="SFI78064.1"/>
    <property type="molecule type" value="Genomic_DNA"/>
</dbReference>
<evidence type="ECO:0008006" key="4">
    <source>
        <dbReference type="Google" id="ProtNLM"/>
    </source>
</evidence>
<name>A0A1I3L075_9FLAO</name>